<name>A0AAD9FZY0_9STRA</name>
<reference evidence="1" key="1">
    <citation type="submission" date="2023-08" db="EMBL/GenBank/DDBJ databases">
        <title>Reference Genome Resource for the Citrus Pathogen Phytophthora citrophthora.</title>
        <authorList>
            <person name="Moller H."/>
            <person name="Coetzee B."/>
            <person name="Rose L.J."/>
            <person name="Van Niekerk J.M."/>
        </authorList>
    </citation>
    <scope>NUCLEOTIDE SEQUENCE</scope>
    <source>
        <strain evidence="1">STE-U-9442</strain>
    </source>
</reference>
<dbReference type="AlphaFoldDB" id="A0AAD9FZY0"/>
<comment type="caution">
    <text evidence="1">The sequence shown here is derived from an EMBL/GenBank/DDBJ whole genome shotgun (WGS) entry which is preliminary data.</text>
</comment>
<dbReference type="Proteomes" id="UP001259832">
    <property type="component" value="Unassembled WGS sequence"/>
</dbReference>
<accession>A0AAD9FZY0</accession>
<proteinExistence type="predicted"/>
<dbReference type="SUPFAM" id="SSF81383">
    <property type="entry name" value="F-box domain"/>
    <property type="match status" value="1"/>
</dbReference>
<evidence type="ECO:0008006" key="3">
    <source>
        <dbReference type="Google" id="ProtNLM"/>
    </source>
</evidence>
<evidence type="ECO:0000313" key="1">
    <source>
        <dbReference type="EMBL" id="KAK1929444.1"/>
    </source>
</evidence>
<protein>
    <recommendedName>
        <fullName evidence="3">F-box domain-containing protein</fullName>
    </recommendedName>
</protein>
<dbReference type="Gene3D" id="1.20.1280.50">
    <property type="match status" value="1"/>
</dbReference>
<dbReference type="EMBL" id="JASMQC010000048">
    <property type="protein sequence ID" value="KAK1929444.1"/>
    <property type="molecule type" value="Genomic_DNA"/>
</dbReference>
<keyword evidence="2" id="KW-1185">Reference proteome</keyword>
<gene>
    <name evidence="1" type="ORF">P3T76_015012</name>
</gene>
<dbReference type="InterPro" id="IPR036047">
    <property type="entry name" value="F-box-like_dom_sf"/>
</dbReference>
<organism evidence="1 2">
    <name type="scientific">Phytophthora citrophthora</name>
    <dbReference type="NCBI Taxonomy" id="4793"/>
    <lineage>
        <taxon>Eukaryota</taxon>
        <taxon>Sar</taxon>
        <taxon>Stramenopiles</taxon>
        <taxon>Oomycota</taxon>
        <taxon>Peronosporomycetes</taxon>
        <taxon>Peronosporales</taxon>
        <taxon>Peronosporaceae</taxon>
        <taxon>Phytophthora</taxon>
    </lineage>
</organism>
<evidence type="ECO:0000313" key="2">
    <source>
        <dbReference type="Proteomes" id="UP001259832"/>
    </source>
</evidence>
<sequence length="174" mass="19957">MSPLLELPSELLELNVCQYLDVKGVSQLSLVSRRLQKDITSCSHLWETLVTRYFGYVNKPLMNQRSGRRNGSRETTGVRWRAVFAAVWRDLEALSPVTLQESGVLQVYNQKNYPLLLQPREVQIRQEIVLMKGLQRIPTSLKLIQLYAEVIRQTHLVPRMNAASTARALRTLAL</sequence>